<dbReference type="EMBL" id="FZOJ01000001">
    <property type="protein sequence ID" value="SNR91149.1"/>
    <property type="molecule type" value="Genomic_DNA"/>
</dbReference>
<dbReference type="GO" id="GO:0016020">
    <property type="term" value="C:membrane"/>
    <property type="evidence" value="ECO:0007669"/>
    <property type="project" value="InterPro"/>
</dbReference>
<organism evidence="2 3">
    <name type="scientific">Anaerovirgula multivorans</name>
    <dbReference type="NCBI Taxonomy" id="312168"/>
    <lineage>
        <taxon>Bacteria</taxon>
        <taxon>Bacillati</taxon>
        <taxon>Bacillota</taxon>
        <taxon>Clostridia</taxon>
        <taxon>Peptostreptococcales</taxon>
        <taxon>Natronincolaceae</taxon>
        <taxon>Anaerovirgula</taxon>
    </lineage>
</organism>
<accession>A0A239A6N0</accession>
<dbReference type="InterPro" id="IPR003425">
    <property type="entry name" value="CCB3/YggT"/>
</dbReference>
<proteinExistence type="inferred from homology"/>
<evidence type="ECO:0000313" key="2">
    <source>
        <dbReference type="EMBL" id="SNR91149.1"/>
    </source>
</evidence>
<evidence type="ECO:0000313" key="3">
    <source>
        <dbReference type="Proteomes" id="UP000198304"/>
    </source>
</evidence>
<dbReference type="PANTHER" id="PTHR33219">
    <property type="entry name" value="YLMG HOMOLOG PROTEIN 2, CHLOROPLASTIC"/>
    <property type="match status" value="1"/>
</dbReference>
<dbReference type="OrthoDB" id="283553at2"/>
<reference evidence="2 3" key="1">
    <citation type="submission" date="2017-06" db="EMBL/GenBank/DDBJ databases">
        <authorList>
            <person name="Kim H.J."/>
            <person name="Triplett B.A."/>
        </authorList>
    </citation>
    <scope>NUCLEOTIDE SEQUENCE [LARGE SCALE GENOMIC DNA]</scope>
    <source>
        <strain evidence="2 3">SCA</strain>
    </source>
</reference>
<dbReference type="Proteomes" id="UP000198304">
    <property type="component" value="Unassembled WGS sequence"/>
</dbReference>
<dbReference type="Pfam" id="PF02325">
    <property type="entry name" value="CCB3_YggT"/>
    <property type="match status" value="1"/>
</dbReference>
<dbReference type="PANTHER" id="PTHR33219:SF14">
    <property type="entry name" value="PROTEIN COFACTOR ASSEMBLY OF COMPLEX C SUBUNIT B CCB3, CHLOROPLASTIC-RELATED"/>
    <property type="match status" value="1"/>
</dbReference>
<comment type="similarity">
    <text evidence="1">Belongs to the YggT family.</text>
</comment>
<evidence type="ECO:0000256" key="1">
    <source>
        <dbReference type="ARBA" id="ARBA00010894"/>
    </source>
</evidence>
<name>A0A239A6N0_9FIRM</name>
<gene>
    <name evidence="2" type="ORF">SAMN05446037_1001370</name>
</gene>
<sequence length="92" mass="10524">MFATRDIVNALYYLARLMNIFILVRVVFSWVNPNPHSTLVQFIYGVTEPILSPVRNLIHKLGYNGMIDFSPILAILLINMAYSMIVRLVIAL</sequence>
<protein>
    <submittedName>
        <fullName evidence="2">YggT family protein</fullName>
    </submittedName>
</protein>
<keyword evidence="3" id="KW-1185">Reference proteome</keyword>
<dbReference type="RefSeq" id="WP_089281147.1">
    <property type="nucleotide sequence ID" value="NZ_FZOJ01000001.1"/>
</dbReference>
<dbReference type="AlphaFoldDB" id="A0A239A6N0"/>